<dbReference type="Proteomes" id="UP000014216">
    <property type="component" value="Unassembled WGS sequence"/>
</dbReference>
<dbReference type="InterPro" id="IPR013149">
    <property type="entry name" value="ADH-like_C"/>
</dbReference>
<dbReference type="InterPro" id="IPR013154">
    <property type="entry name" value="ADH-like_N"/>
</dbReference>
<name>S0G6U0_9BACT</name>
<dbReference type="PANTHER" id="PTHR43401">
    <property type="entry name" value="L-THREONINE 3-DEHYDROGENASE"/>
    <property type="match status" value="1"/>
</dbReference>
<evidence type="ECO:0000313" key="8">
    <source>
        <dbReference type="Proteomes" id="UP000014216"/>
    </source>
</evidence>
<dbReference type="NCBIfam" id="TIGR03201">
    <property type="entry name" value="dearomat_had"/>
    <property type="match status" value="1"/>
</dbReference>
<feature type="domain" description="Alcohol dehydrogenase-like N-terminal" evidence="6">
    <location>
        <begin position="42"/>
        <end position="152"/>
    </location>
</feature>
<dbReference type="InterPro" id="IPR017614">
    <property type="entry name" value="Dearomat_deydrogenase"/>
</dbReference>
<proteinExistence type="inferred from homology"/>
<protein>
    <submittedName>
        <fullName evidence="7">6-hydroxycyclohex-1-ene-1-carbonyl-CoA dehydrogenase Had</fullName>
        <ecNumber evidence="7">1.1.1.-</ecNumber>
    </submittedName>
</protein>
<keyword evidence="1 4" id="KW-0479">Metal-binding</keyword>
<dbReference type="PATRIC" id="fig|1286635.3.peg.2021"/>
<dbReference type="InterPro" id="IPR036291">
    <property type="entry name" value="NAD(P)-bd_dom_sf"/>
</dbReference>
<evidence type="ECO:0000256" key="2">
    <source>
        <dbReference type="ARBA" id="ARBA00022833"/>
    </source>
</evidence>
<evidence type="ECO:0000259" key="5">
    <source>
        <dbReference type="Pfam" id="PF00107"/>
    </source>
</evidence>
<comment type="caution">
    <text evidence="7">The sequence shown here is derived from an EMBL/GenBank/DDBJ whole genome shotgun (WGS) entry which is preliminary data.</text>
</comment>
<dbReference type="Gene3D" id="3.90.180.10">
    <property type="entry name" value="Medium-chain alcohol dehydrogenases, catalytic domain"/>
    <property type="match status" value="1"/>
</dbReference>
<evidence type="ECO:0000256" key="3">
    <source>
        <dbReference type="ARBA" id="ARBA00023002"/>
    </source>
</evidence>
<dbReference type="PANTHER" id="PTHR43401:SF4">
    <property type="entry name" value="D-ARABINOSE 1-DEHYDROGENASE (NADP(+))"/>
    <property type="match status" value="1"/>
</dbReference>
<dbReference type="PROSITE" id="PS00059">
    <property type="entry name" value="ADH_ZINC"/>
    <property type="match status" value="1"/>
</dbReference>
<gene>
    <name evidence="7" type="primary">had</name>
    <name evidence="7" type="ORF">Dpo_3c04460</name>
</gene>
<dbReference type="Gene3D" id="3.40.50.720">
    <property type="entry name" value="NAD(P)-binding Rossmann-like Domain"/>
    <property type="match status" value="1"/>
</dbReference>
<keyword evidence="8" id="KW-1185">Reference proteome</keyword>
<dbReference type="Pfam" id="PF08240">
    <property type="entry name" value="ADH_N"/>
    <property type="match status" value="1"/>
</dbReference>
<dbReference type="InterPro" id="IPR050129">
    <property type="entry name" value="Zn_alcohol_dh"/>
</dbReference>
<dbReference type="RefSeq" id="WP_006965672.1">
    <property type="nucleotide sequence ID" value="NZ_APJX01000003.1"/>
</dbReference>
<dbReference type="CDD" id="cd08254">
    <property type="entry name" value="hydroxyacyl_CoA_DH"/>
    <property type="match status" value="1"/>
</dbReference>
<reference evidence="7 8" key="1">
    <citation type="journal article" date="2013" name="Genome Announc.">
        <title>Draft Genome Sequence of Desulfotignum phosphitoxidans DSM 13687 Strain FiPS-3.</title>
        <authorList>
            <person name="Poehlein A."/>
            <person name="Daniel R."/>
            <person name="Simeonova D.D."/>
        </authorList>
    </citation>
    <scope>NUCLEOTIDE SEQUENCE [LARGE SCALE GENOMIC DNA]</scope>
    <source>
        <strain evidence="7 8">DSM 13687</strain>
    </source>
</reference>
<dbReference type="AlphaFoldDB" id="S0G6U0"/>
<dbReference type="EC" id="1.1.1.-" evidence="7"/>
<keyword evidence="2 4" id="KW-0862">Zinc</keyword>
<dbReference type="GO" id="GO:0016491">
    <property type="term" value="F:oxidoreductase activity"/>
    <property type="evidence" value="ECO:0007669"/>
    <property type="project" value="UniProtKB-KW"/>
</dbReference>
<dbReference type="GO" id="GO:0008270">
    <property type="term" value="F:zinc ion binding"/>
    <property type="evidence" value="ECO:0007669"/>
    <property type="project" value="InterPro"/>
</dbReference>
<dbReference type="OrthoDB" id="9809185at2"/>
<keyword evidence="3 7" id="KW-0560">Oxidoreductase</keyword>
<dbReference type="Pfam" id="PF00107">
    <property type="entry name" value="ADH_zinc_N"/>
    <property type="match status" value="1"/>
</dbReference>
<comment type="similarity">
    <text evidence="4">Belongs to the zinc-containing alcohol dehydrogenase family.</text>
</comment>
<feature type="domain" description="Alcohol dehydrogenase-like C-terminal" evidence="5">
    <location>
        <begin position="195"/>
        <end position="330"/>
    </location>
</feature>
<sequence>MGNVPDTIQTWQMIQPFKKDRETGEVTPGKLEKTQIPVPELGAGDVLVEVAGCGVCHTDLGYFYQGVPTVNKPPLTLGHEISGIVVDAADDVKAWIGKEVIIPAVMPCRKCYLCKTGRGNRCLAQKMPGNSMGIYGGFSSHIPVPAIDLCPVTHRGDIPLEKLAVVADAATTPFQAAKRADVTVGDHAIVIGVGGVGQYMVQIVKALGCDTVIAVDINQERLDTMLKNGADFAVNSMGKSPKEVSAEIKAYRKEKGLPGYGWKIFEVSGTKPGQELGLALLSFTGKMLVVGFGPQKVEYSISRLMAFDAELIGTWGCLPEYYPSVLSMITSGKINFEEFVQTRPMSTIADSFDEAHKKSPDQRIVLVPDF</sequence>
<dbReference type="EMBL" id="APJX01000003">
    <property type="protein sequence ID" value="EMS80301.1"/>
    <property type="molecule type" value="Genomic_DNA"/>
</dbReference>
<evidence type="ECO:0000256" key="1">
    <source>
        <dbReference type="ARBA" id="ARBA00022723"/>
    </source>
</evidence>
<dbReference type="SUPFAM" id="SSF50129">
    <property type="entry name" value="GroES-like"/>
    <property type="match status" value="1"/>
</dbReference>
<accession>S0G6U0</accession>
<dbReference type="InterPro" id="IPR002328">
    <property type="entry name" value="ADH_Zn_CS"/>
</dbReference>
<organism evidence="7 8">
    <name type="scientific">Desulfotignum phosphitoxidans DSM 13687</name>
    <dbReference type="NCBI Taxonomy" id="1286635"/>
    <lineage>
        <taxon>Bacteria</taxon>
        <taxon>Pseudomonadati</taxon>
        <taxon>Thermodesulfobacteriota</taxon>
        <taxon>Desulfobacteria</taxon>
        <taxon>Desulfobacterales</taxon>
        <taxon>Desulfobacteraceae</taxon>
        <taxon>Desulfotignum</taxon>
    </lineage>
</organism>
<dbReference type="SUPFAM" id="SSF51735">
    <property type="entry name" value="NAD(P)-binding Rossmann-fold domains"/>
    <property type="match status" value="1"/>
</dbReference>
<evidence type="ECO:0000256" key="4">
    <source>
        <dbReference type="RuleBase" id="RU361277"/>
    </source>
</evidence>
<evidence type="ECO:0000313" key="7">
    <source>
        <dbReference type="EMBL" id="EMS80301.1"/>
    </source>
</evidence>
<comment type="cofactor">
    <cofactor evidence="4">
        <name>Zn(2+)</name>
        <dbReference type="ChEBI" id="CHEBI:29105"/>
    </cofactor>
</comment>
<evidence type="ECO:0000259" key="6">
    <source>
        <dbReference type="Pfam" id="PF08240"/>
    </source>
</evidence>
<dbReference type="InterPro" id="IPR011032">
    <property type="entry name" value="GroES-like_sf"/>
</dbReference>